<dbReference type="Pfam" id="PF04198">
    <property type="entry name" value="Sugar-bind"/>
    <property type="match status" value="1"/>
</dbReference>
<reference evidence="7 8" key="1">
    <citation type="submission" date="2020-06" db="EMBL/GenBank/DDBJ databases">
        <title>Reclassification of Facklamia ignava, Facklamia soureckii and Facklami tabacinasalis as Falseniella iganva gen. nov., comb. nov., Hutsoniella ignava gen. nov., comb. nov., and Ruoffia tabacinasalis gen. nov., comb. nov and description of Ruoffia haltotolerans sp. nov., isolated from hypersaline Inland Sea of Qatar.</title>
        <authorList>
            <person name="Fotedar R."/>
            <person name="Sankaranarayanan K."/>
            <person name="Lawson P."/>
            <person name="Caldwell M."/>
            <person name="Zeyara A."/>
            <person name="Al Malki A."/>
            <person name="Ali M."/>
        </authorList>
    </citation>
    <scope>NUCLEOTIDE SEQUENCE [LARGE SCALE GENOMIC DNA]</scope>
    <source>
        <strain evidence="7 8">INB8</strain>
    </source>
</reference>
<dbReference type="EMBL" id="JACAOA010000010">
    <property type="protein sequence ID" value="MBA5729155.1"/>
    <property type="molecule type" value="Genomic_DNA"/>
</dbReference>
<name>A0A839A6E6_9LACT</name>
<dbReference type="PANTHER" id="PTHR34294">
    <property type="entry name" value="TRANSCRIPTIONAL REGULATOR-RELATED"/>
    <property type="match status" value="1"/>
</dbReference>
<evidence type="ECO:0000259" key="5">
    <source>
        <dbReference type="Pfam" id="PF04198"/>
    </source>
</evidence>
<dbReference type="InterPro" id="IPR051054">
    <property type="entry name" value="SorC_transcr_regulators"/>
</dbReference>
<dbReference type="InterPro" id="IPR007630">
    <property type="entry name" value="RNA_pol_sigma70_r4"/>
</dbReference>
<dbReference type="SUPFAM" id="SSF100950">
    <property type="entry name" value="NagB/RpiA/CoA transferase-like"/>
    <property type="match status" value="1"/>
</dbReference>
<keyword evidence="8" id="KW-1185">Reference proteome</keyword>
<dbReference type="InterPro" id="IPR037171">
    <property type="entry name" value="NagB/RpiA_transferase-like"/>
</dbReference>
<evidence type="ECO:0000256" key="1">
    <source>
        <dbReference type="ARBA" id="ARBA00010466"/>
    </source>
</evidence>
<dbReference type="RefSeq" id="WP_218930859.1">
    <property type="nucleotide sequence ID" value="NZ_JACAOA010000010.1"/>
</dbReference>
<dbReference type="PANTHER" id="PTHR34294:SF12">
    <property type="entry name" value="SUGAR-BINDING TRANSCRIPTIONAL REGULATOR"/>
    <property type="match status" value="1"/>
</dbReference>
<dbReference type="GO" id="GO:0030246">
    <property type="term" value="F:carbohydrate binding"/>
    <property type="evidence" value="ECO:0007669"/>
    <property type="project" value="InterPro"/>
</dbReference>
<protein>
    <submittedName>
        <fullName evidence="7">Sugar-binding transcriptional regulator</fullName>
    </submittedName>
</protein>
<evidence type="ECO:0000256" key="4">
    <source>
        <dbReference type="ARBA" id="ARBA00023163"/>
    </source>
</evidence>
<dbReference type="AlphaFoldDB" id="A0A839A6E6"/>
<keyword evidence="4" id="KW-0804">Transcription</keyword>
<dbReference type="Pfam" id="PF04545">
    <property type="entry name" value="Sigma70_r4"/>
    <property type="match status" value="1"/>
</dbReference>
<evidence type="ECO:0000313" key="7">
    <source>
        <dbReference type="EMBL" id="MBA5729155.1"/>
    </source>
</evidence>
<comment type="similarity">
    <text evidence="1">Belongs to the SorC transcriptional regulatory family.</text>
</comment>
<dbReference type="GO" id="GO:0006352">
    <property type="term" value="P:DNA-templated transcription initiation"/>
    <property type="evidence" value="ECO:0007669"/>
    <property type="project" value="InterPro"/>
</dbReference>
<sequence length="314" mass="35022">MEKIGENEIVKIATMYYEEGMTQSEIARKRGVSRSLISKIIVEAKRDGIVEIVINSSSVYTAKLERELEEKYQLKNAIVIDTFNLNKDEIKKIASQQAGLYLKKIAPQYKKIGLSWGNSLRGLVDSFPYTNHQEATILPLIGGLSDDYFDIQSNQLSYDLARKMRAKAKYLYSPALVSNPLIREELSNNNAIQSILEAGKEVDLALIGISSLDQESNMRRLGFLSEEDVVDLRRHNAVGVINSRFYDSEGNETANDINKKVIGLNLEDMKKIPDVMTVVYGDQKVDAIRVALESGLLNIIVTTDTIAEGVLGAN</sequence>
<dbReference type="InterPro" id="IPR007324">
    <property type="entry name" value="Sugar-bd_dom_put"/>
</dbReference>
<keyword evidence="2" id="KW-0805">Transcription regulation</keyword>
<evidence type="ECO:0000313" key="8">
    <source>
        <dbReference type="Proteomes" id="UP000571018"/>
    </source>
</evidence>
<organism evidence="7 8">
    <name type="scientific">Ruoffia halotolerans</name>
    <dbReference type="NCBI Taxonomy" id="2748684"/>
    <lineage>
        <taxon>Bacteria</taxon>
        <taxon>Bacillati</taxon>
        <taxon>Bacillota</taxon>
        <taxon>Bacilli</taxon>
        <taxon>Lactobacillales</taxon>
        <taxon>Aerococcaceae</taxon>
        <taxon>Ruoffia</taxon>
    </lineage>
</organism>
<dbReference type="Proteomes" id="UP000571018">
    <property type="component" value="Unassembled WGS sequence"/>
</dbReference>
<proteinExistence type="inferred from homology"/>
<evidence type="ECO:0000256" key="3">
    <source>
        <dbReference type="ARBA" id="ARBA00023125"/>
    </source>
</evidence>
<evidence type="ECO:0000259" key="6">
    <source>
        <dbReference type="Pfam" id="PF04545"/>
    </source>
</evidence>
<evidence type="ECO:0000256" key="2">
    <source>
        <dbReference type="ARBA" id="ARBA00023015"/>
    </source>
</evidence>
<feature type="domain" description="Sugar-binding" evidence="5">
    <location>
        <begin position="61"/>
        <end position="311"/>
    </location>
</feature>
<gene>
    <name evidence="7" type="ORF">HW423_05080</name>
</gene>
<feature type="domain" description="RNA polymerase sigma-70 region 4" evidence="6">
    <location>
        <begin position="14"/>
        <end position="44"/>
    </location>
</feature>
<dbReference type="GO" id="GO:0003700">
    <property type="term" value="F:DNA-binding transcription factor activity"/>
    <property type="evidence" value="ECO:0007669"/>
    <property type="project" value="InterPro"/>
</dbReference>
<dbReference type="Gene3D" id="3.40.50.1360">
    <property type="match status" value="1"/>
</dbReference>
<dbReference type="Gene3D" id="1.10.10.60">
    <property type="entry name" value="Homeodomain-like"/>
    <property type="match status" value="1"/>
</dbReference>
<dbReference type="GO" id="GO:0003677">
    <property type="term" value="F:DNA binding"/>
    <property type="evidence" value="ECO:0007669"/>
    <property type="project" value="UniProtKB-KW"/>
</dbReference>
<keyword evidence="3" id="KW-0238">DNA-binding</keyword>
<comment type="caution">
    <text evidence="7">The sequence shown here is derived from an EMBL/GenBank/DDBJ whole genome shotgun (WGS) entry which is preliminary data.</text>
</comment>
<accession>A0A839A6E6</accession>